<dbReference type="Pfam" id="PF01381">
    <property type="entry name" value="HTH_3"/>
    <property type="match status" value="1"/>
</dbReference>
<evidence type="ECO:0000256" key="1">
    <source>
        <dbReference type="ARBA" id="ARBA00023125"/>
    </source>
</evidence>
<dbReference type="PANTHER" id="PTHR46558">
    <property type="entry name" value="TRACRIPTIONAL REGULATORY PROTEIN-RELATED-RELATED"/>
    <property type="match status" value="1"/>
</dbReference>
<protein>
    <submittedName>
        <fullName evidence="4">Protein containing Helix-turn-helix type 3 domain protein</fullName>
    </submittedName>
</protein>
<evidence type="ECO:0000259" key="3">
    <source>
        <dbReference type="PROSITE" id="PS50943"/>
    </source>
</evidence>
<dbReference type="CDD" id="cd00093">
    <property type="entry name" value="HTH_XRE"/>
    <property type="match status" value="1"/>
</dbReference>
<accession>K1UMR9</accession>
<dbReference type="SUPFAM" id="SSF47413">
    <property type="entry name" value="lambda repressor-like DNA-binding domains"/>
    <property type="match status" value="1"/>
</dbReference>
<dbReference type="Gene3D" id="1.10.260.40">
    <property type="entry name" value="lambda repressor-like DNA-binding domains"/>
    <property type="match status" value="1"/>
</dbReference>
<feature type="domain" description="HTH cro/C1-type" evidence="3">
    <location>
        <begin position="14"/>
        <end position="68"/>
    </location>
</feature>
<keyword evidence="2" id="KW-0812">Transmembrane</keyword>
<dbReference type="PROSITE" id="PS50943">
    <property type="entry name" value="HTH_CROC1"/>
    <property type="match status" value="1"/>
</dbReference>
<sequence length="241" mass="27627">MVIILNPEKVGKFIKKLRKDNNLTQQKLADKYGVTYQAVSKWENGINLPDVTLIRQMSKDFNISIEDILDGNLITKKKNRNKNILIGSILLIVIIALIIGTIIIVKNINDNKTFKFKTLSTTCNEFNVSGSIAYDKKKSSIYISHINYCGGNDTTVYKKIECSLYEKNNNTNIIISSYKSNSKEITLEEYLKDVELNIDNYIKTCKYYNNNSLYLEINATDKNNKVITYKIPLKLKNNCPK</sequence>
<dbReference type="PANTHER" id="PTHR46558:SF11">
    <property type="entry name" value="HTH-TYPE TRANSCRIPTIONAL REGULATOR XRE"/>
    <property type="match status" value="1"/>
</dbReference>
<gene>
    <name evidence="4" type="ORF">OBE_02680</name>
</gene>
<feature type="transmembrane region" description="Helical" evidence="2">
    <location>
        <begin position="84"/>
        <end position="105"/>
    </location>
</feature>
<organism evidence="4">
    <name type="scientific">human gut metagenome</name>
    <dbReference type="NCBI Taxonomy" id="408170"/>
    <lineage>
        <taxon>unclassified sequences</taxon>
        <taxon>metagenomes</taxon>
        <taxon>organismal metagenomes</taxon>
    </lineage>
</organism>
<dbReference type="SMART" id="SM00530">
    <property type="entry name" value="HTH_XRE"/>
    <property type="match status" value="1"/>
</dbReference>
<comment type="caution">
    <text evidence="4">The sequence shown here is derived from an EMBL/GenBank/DDBJ whole genome shotgun (WGS) entry which is preliminary data.</text>
</comment>
<dbReference type="InterPro" id="IPR010982">
    <property type="entry name" value="Lambda_DNA-bd_dom_sf"/>
</dbReference>
<keyword evidence="1" id="KW-0238">DNA-binding</keyword>
<dbReference type="EMBL" id="AJWZ01001756">
    <property type="protein sequence ID" value="EKC72856.1"/>
    <property type="molecule type" value="Genomic_DNA"/>
</dbReference>
<name>K1UMR9_9ZZZZ</name>
<keyword evidence="2" id="KW-1133">Transmembrane helix</keyword>
<dbReference type="InterPro" id="IPR001387">
    <property type="entry name" value="Cro/C1-type_HTH"/>
</dbReference>
<evidence type="ECO:0000256" key="2">
    <source>
        <dbReference type="SAM" id="Phobius"/>
    </source>
</evidence>
<proteinExistence type="predicted"/>
<dbReference type="AlphaFoldDB" id="K1UMR9"/>
<dbReference type="GO" id="GO:0003677">
    <property type="term" value="F:DNA binding"/>
    <property type="evidence" value="ECO:0007669"/>
    <property type="project" value="UniProtKB-KW"/>
</dbReference>
<reference evidence="4" key="1">
    <citation type="journal article" date="2013" name="Environ. Microbiol.">
        <title>Microbiota from the distal guts of lean and obese adolescents exhibit partial functional redundancy besides clear differences in community structure.</title>
        <authorList>
            <person name="Ferrer M."/>
            <person name="Ruiz A."/>
            <person name="Lanza F."/>
            <person name="Haange S.B."/>
            <person name="Oberbach A."/>
            <person name="Till H."/>
            <person name="Bargiela R."/>
            <person name="Campoy C."/>
            <person name="Segura M.T."/>
            <person name="Richter M."/>
            <person name="von Bergen M."/>
            <person name="Seifert J."/>
            <person name="Suarez A."/>
        </authorList>
    </citation>
    <scope>NUCLEOTIDE SEQUENCE</scope>
</reference>
<evidence type="ECO:0000313" key="4">
    <source>
        <dbReference type="EMBL" id="EKC72856.1"/>
    </source>
</evidence>
<keyword evidence="2" id="KW-0472">Membrane</keyword>